<dbReference type="AlphaFoldDB" id="A0ABD1U272"/>
<reference evidence="2" key="1">
    <citation type="submission" date="2024-07" db="EMBL/GenBank/DDBJ databases">
        <title>Two chromosome-level genome assemblies of Korean endemic species Abeliophyllum distichum and Forsythia ovata (Oleaceae).</title>
        <authorList>
            <person name="Jang H."/>
        </authorList>
    </citation>
    <scope>NUCLEOTIDE SEQUENCE [LARGE SCALE GENOMIC DNA]</scope>
</reference>
<protein>
    <submittedName>
        <fullName evidence="1">Telomere repeat-binding protein 2</fullName>
    </submittedName>
</protein>
<comment type="caution">
    <text evidence="1">The sequence shown here is derived from an EMBL/GenBank/DDBJ whole genome shotgun (WGS) entry which is preliminary data.</text>
</comment>
<dbReference type="Proteomes" id="UP001604336">
    <property type="component" value="Unassembled WGS sequence"/>
</dbReference>
<dbReference type="PANTHER" id="PTHR21717">
    <property type="entry name" value="TELOMERIC REPEAT BINDING PROTEIN"/>
    <property type="match status" value="1"/>
</dbReference>
<gene>
    <name evidence="1" type="ORF">Adt_15336</name>
</gene>
<keyword evidence="2" id="KW-1185">Reference proteome</keyword>
<evidence type="ECO:0000313" key="2">
    <source>
        <dbReference type="Proteomes" id="UP001604336"/>
    </source>
</evidence>
<dbReference type="EMBL" id="JBFOLK010000004">
    <property type="protein sequence ID" value="KAL2519089.1"/>
    <property type="molecule type" value="Genomic_DNA"/>
</dbReference>
<sequence length="111" mass="12227">MCAFDLLATVASKLLLEGECSPKSVDIFPDKEQPEVVESSVKKEEINDNKPLEEKSCEQDSCERNFLFIEIVSQAPNSNFHANELTRDQNDACSRPASVITSECSENVGSA</sequence>
<proteinExistence type="predicted"/>
<name>A0ABD1U272_9LAMI</name>
<organism evidence="1 2">
    <name type="scientific">Abeliophyllum distichum</name>
    <dbReference type="NCBI Taxonomy" id="126358"/>
    <lineage>
        <taxon>Eukaryota</taxon>
        <taxon>Viridiplantae</taxon>
        <taxon>Streptophyta</taxon>
        <taxon>Embryophyta</taxon>
        <taxon>Tracheophyta</taxon>
        <taxon>Spermatophyta</taxon>
        <taxon>Magnoliopsida</taxon>
        <taxon>eudicotyledons</taxon>
        <taxon>Gunneridae</taxon>
        <taxon>Pentapetalae</taxon>
        <taxon>asterids</taxon>
        <taxon>lamiids</taxon>
        <taxon>Lamiales</taxon>
        <taxon>Oleaceae</taxon>
        <taxon>Forsythieae</taxon>
        <taxon>Abeliophyllum</taxon>
    </lineage>
</organism>
<accession>A0ABD1U272</accession>
<dbReference type="InterPro" id="IPR031105">
    <property type="entry name" value="TRP_plant"/>
</dbReference>
<dbReference type="PANTHER" id="PTHR21717:SF70">
    <property type="entry name" value="TELOMERE REPEAT-BINDING PROTEIN 2-RELATED"/>
    <property type="match status" value="1"/>
</dbReference>
<evidence type="ECO:0000313" key="1">
    <source>
        <dbReference type="EMBL" id="KAL2519089.1"/>
    </source>
</evidence>